<comment type="caution">
    <text evidence="1">The sequence shown here is derived from an EMBL/GenBank/DDBJ whole genome shotgun (WGS) entry which is preliminary data.</text>
</comment>
<dbReference type="Proteomes" id="UP001178507">
    <property type="component" value="Unassembled WGS sequence"/>
</dbReference>
<proteinExistence type="predicted"/>
<reference evidence="1" key="1">
    <citation type="submission" date="2023-08" db="EMBL/GenBank/DDBJ databases">
        <authorList>
            <person name="Chen Y."/>
            <person name="Shah S."/>
            <person name="Dougan E. K."/>
            <person name="Thang M."/>
            <person name="Chan C."/>
        </authorList>
    </citation>
    <scope>NUCLEOTIDE SEQUENCE</scope>
</reference>
<name>A0AA36MU00_9DINO</name>
<evidence type="ECO:0000313" key="2">
    <source>
        <dbReference type="Proteomes" id="UP001178507"/>
    </source>
</evidence>
<dbReference type="AlphaFoldDB" id="A0AA36MU00"/>
<protein>
    <submittedName>
        <fullName evidence="1">Uncharacterized protein</fullName>
    </submittedName>
</protein>
<dbReference type="EMBL" id="CAUJNA010000696">
    <property type="protein sequence ID" value="CAJ1380249.1"/>
    <property type="molecule type" value="Genomic_DNA"/>
</dbReference>
<accession>A0AA36MU00</accession>
<gene>
    <name evidence="1" type="ORF">EVOR1521_LOCUS8244</name>
</gene>
<organism evidence="1 2">
    <name type="scientific">Effrenium voratum</name>
    <dbReference type="NCBI Taxonomy" id="2562239"/>
    <lineage>
        <taxon>Eukaryota</taxon>
        <taxon>Sar</taxon>
        <taxon>Alveolata</taxon>
        <taxon>Dinophyceae</taxon>
        <taxon>Suessiales</taxon>
        <taxon>Symbiodiniaceae</taxon>
        <taxon>Effrenium</taxon>
    </lineage>
</organism>
<evidence type="ECO:0000313" key="1">
    <source>
        <dbReference type="EMBL" id="CAJ1380249.1"/>
    </source>
</evidence>
<sequence length="87" mass="9926">MDPVRFAKVRAFVDSSCLPPGRGADELKYEKQTLSEARRKRALMSFTERMEADAGCQHAYHEVMDMRKNEPQRKALDKSLGVRGARV</sequence>
<keyword evidence="2" id="KW-1185">Reference proteome</keyword>